<sequence>MRIPAALRSALAIVAAIIGAGFASGREIMTFFSEMGAASWLGVAIACALSGGIVAMLARLGAQTGAKSFPGLFGALMGQACEDAMHLSHGLLMAILAAVMLSAGGELGALVLPLHGARYIGMALTLACGLLAARGGALARLGGAMFPCIFLFFAALALDGRNVDASVYAQNAHAIYSGAPLAALLGAVYAALNLSLAGGVVLLNPAQPRKVGLYTALLLAALLLPANVALLRHRETLQFVAMPSVVLAARWGSAGFYLCALCMYLSVVSTMAAAIASLRAQLAGVRRSPWALAGILALSAFFSLSSFDFLVRSVYPLLGWLCALALAALAAFVDWPAHVKFPWKVRAAAPKD</sequence>
<organism evidence="2 3">
    <name type="scientific">Candidatus Alectryocaccomicrobium excrementavium</name>
    <dbReference type="NCBI Taxonomy" id="2840668"/>
    <lineage>
        <taxon>Bacteria</taxon>
        <taxon>Bacillati</taxon>
        <taxon>Bacillota</taxon>
        <taxon>Clostridia</taxon>
        <taxon>Candidatus Alectryocaccomicrobium</taxon>
    </lineage>
</organism>
<dbReference type="PANTHER" id="PTHR37814:SF1">
    <property type="entry name" value="MEMBRANE PROTEIN"/>
    <property type="match status" value="1"/>
</dbReference>
<feature type="transmembrane region" description="Helical" evidence="1">
    <location>
        <begin position="91"/>
        <end position="110"/>
    </location>
</feature>
<proteinExistence type="predicted"/>
<keyword evidence="1" id="KW-1133">Transmembrane helix</keyword>
<dbReference type="PANTHER" id="PTHR37814">
    <property type="entry name" value="CONSERVED MEMBRANE PROTEIN"/>
    <property type="match status" value="1"/>
</dbReference>
<protein>
    <recommendedName>
        <fullName evidence="4">Membrane protein YkvI</fullName>
    </recommendedName>
</protein>
<feature type="transmembrane region" description="Helical" evidence="1">
    <location>
        <begin position="138"/>
        <end position="158"/>
    </location>
</feature>
<keyword evidence="1" id="KW-0472">Membrane</keyword>
<dbReference type="Proteomes" id="UP000824140">
    <property type="component" value="Unassembled WGS sequence"/>
</dbReference>
<name>A0A9D1G2C6_9FIRM</name>
<evidence type="ECO:0000313" key="3">
    <source>
        <dbReference type="Proteomes" id="UP000824140"/>
    </source>
</evidence>
<dbReference type="EMBL" id="DVJN01000239">
    <property type="protein sequence ID" value="HIS93856.1"/>
    <property type="molecule type" value="Genomic_DNA"/>
</dbReference>
<feature type="transmembrane region" description="Helical" evidence="1">
    <location>
        <begin position="211"/>
        <end position="231"/>
    </location>
</feature>
<gene>
    <name evidence="2" type="ORF">IAA84_12645</name>
</gene>
<feature type="transmembrane region" description="Helical" evidence="1">
    <location>
        <begin position="178"/>
        <end position="204"/>
    </location>
</feature>
<keyword evidence="1" id="KW-0812">Transmembrane</keyword>
<comment type="caution">
    <text evidence="2">The sequence shown here is derived from an EMBL/GenBank/DDBJ whole genome shotgun (WGS) entry which is preliminary data.</text>
</comment>
<feature type="transmembrane region" description="Helical" evidence="1">
    <location>
        <begin position="251"/>
        <end position="278"/>
    </location>
</feature>
<reference evidence="2" key="1">
    <citation type="submission" date="2020-10" db="EMBL/GenBank/DDBJ databases">
        <authorList>
            <person name="Gilroy R."/>
        </authorList>
    </citation>
    <scope>NUCLEOTIDE SEQUENCE</scope>
    <source>
        <strain evidence="2">13766</strain>
    </source>
</reference>
<feature type="transmembrane region" description="Helical" evidence="1">
    <location>
        <begin position="317"/>
        <end position="337"/>
    </location>
</feature>
<dbReference type="AlphaFoldDB" id="A0A9D1G2C6"/>
<accession>A0A9D1G2C6</accession>
<evidence type="ECO:0008006" key="4">
    <source>
        <dbReference type="Google" id="ProtNLM"/>
    </source>
</evidence>
<evidence type="ECO:0000256" key="1">
    <source>
        <dbReference type="SAM" id="Phobius"/>
    </source>
</evidence>
<reference evidence="2" key="2">
    <citation type="journal article" date="2021" name="PeerJ">
        <title>Extensive microbial diversity within the chicken gut microbiome revealed by metagenomics and culture.</title>
        <authorList>
            <person name="Gilroy R."/>
            <person name="Ravi A."/>
            <person name="Getino M."/>
            <person name="Pursley I."/>
            <person name="Horton D.L."/>
            <person name="Alikhan N.F."/>
            <person name="Baker D."/>
            <person name="Gharbi K."/>
            <person name="Hall N."/>
            <person name="Watson M."/>
            <person name="Adriaenssens E.M."/>
            <person name="Foster-Nyarko E."/>
            <person name="Jarju S."/>
            <person name="Secka A."/>
            <person name="Antonio M."/>
            <person name="Oren A."/>
            <person name="Chaudhuri R.R."/>
            <person name="La Ragione R."/>
            <person name="Hildebrand F."/>
            <person name="Pallen M.J."/>
        </authorList>
    </citation>
    <scope>NUCLEOTIDE SEQUENCE</scope>
    <source>
        <strain evidence="2">13766</strain>
    </source>
</reference>
<feature type="transmembrane region" description="Helical" evidence="1">
    <location>
        <begin position="290"/>
        <end position="311"/>
    </location>
</feature>
<feature type="transmembrane region" description="Helical" evidence="1">
    <location>
        <begin position="35"/>
        <end position="58"/>
    </location>
</feature>
<evidence type="ECO:0000313" key="2">
    <source>
        <dbReference type="EMBL" id="HIS93856.1"/>
    </source>
</evidence>
<dbReference type="InterPro" id="IPR038728">
    <property type="entry name" value="YkvI-like"/>
</dbReference>